<evidence type="ECO:0000313" key="2">
    <source>
        <dbReference type="Proteomes" id="UP000000391"/>
    </source>
</evidence>
<accession>D7E922</accession>
<evidence type="ECO:0000313" key="1">
    <source>
        <dbReference type="EMBL" id="ADI73970.1"/>
    </source>
</evidence>
<dbReference type="Proteomes" id="UP000000391">
    <property type="component" value="Chromosome"/>
</dbReference>
<name>D7E922_METEZ</name>
<dbReference type="HOGENOM" id="CLU_183481_0_0_2"/>
<dbReference type="AlphaFoldDB" id="D7E922"/>
<dbReference type="InterPro" id="IPR009409">
    <property type="entry name" value="DUF1059"/>
</dbReference>
<dbReference type="EMBL" id="CP002069">
    <property type="protein sequence ID" value="ADI73970.1"/>
    <property type="molecule type" value="Genomic_DNA"/>
</dbReference>
<protein>
    <recommendedName>
        <fullName evidence="3">DUF1059 domain-containing protein</fullName>
    </recommendedName>
</protein>
<dbReference type="Pfam" id="PF06348">
    <property type="entry name" value="DUF1059"/>
    <property type="match status" value="1"/>
</dbReference>
<proteinExistence type="predicted"/>
<reference evidence="1 2" key="1">
    <citation type="submission" date="2010-06" db="EMBL/GenBank/DDBJ databases">
        <title>Complete sequence chromosome of Methanohalobium evestigatum Z-7303.</title>
        <authorList>
            <consortium name="US DOE Joint Genome Institute"/>
            <person name="Lucas S."/>
            <person name="Copeland A."/>
            <person name="Lapidus A."/>
            <person name="Cheng J.-F."/>
            <person name="Bruce D."/>
            <person name="Goodwin L."/>
            <person name="Pitluck S."/>
            <person name="Saunders E."/>
            <person name="Detter J.C."/>
            <person name="Han C."/>
            <person name="Tapia R."/>
            <person name="Land M."/>
            <person name="Hauser L."/>
            <person name="Kyrpides N."/>
            <person name="Mikhailova N."/>
            <person name="Sieprawska-Lupa M."/>
            <person name="Whitman W.B."/>
            <person name="Anderson I."/>
            <person name="Woyke T."/>
        </authorList>
    </citation>
    <scope>NUCLEOTIDE SEQUENCE [LARGE SCALE GENOMIC DNA]</scope>
    <source>
        <strain evidence="2">ATCC BAA-1072 / DSM 3721 / NBRC 107634 / OCM 161 / Z-7303</strain>
    </source>
</reference>
<dbReference type="KEGG" id="mev:Metev_1084"/>
<organism evidence="1 2">
    <name type="scientific">Methanohalobium evestigatum (strain ATCC BAA-1072 / DSM 3721 / NBRC 107634 / OCM 161 / Z-7303)</name>
    <dbReference type="NCBI Taxonomy" id="644295"/>
    <lineage>
        <taxon>Archaea</taxon>
        <taxon>Methanobacteriati</taxon>
        <taxon>Methanobacteriota</taxon>
        <taxon>Stenosarchaea group</taxon>
        <taxon>Methanomicrobia</taxon>
        <taxon>Methanosarcinales</taxon>
        <taxon>Methanosarcinaceae</taxon>
        <taxon>Methanohalobium</taxon>
    </lineage>
</organism>
<evidence type="ECO:0008006" key="3">
    <source>
        <dbReference type="Google" id="ProtNLM"/>
    </source>
</evidence>
<keyword evidence="2" id="KW-1185">Reference proteome</keyword>
<dbReference type="OrthoDB" id="9023at2157"/>
<dbReference type="RefSeq" id="WP_013194537.1">
    <property type="nucleotide sequence ID" value="NC_014253.1"/>
</dbReference>
<gene>
    <name evidence="1" type="ordered locus">Metev_1084</name>
</gene>
<sequence length="71" mass="7928">MKIIKGNNLGLGIKCDYMAVGNSVEEVEEKIFDHLEKEHKETLDNLDEDDIKDLKYRISTLAGRSCGCGAL</sequence>
<dbReference type="GeneID" id="9346716"/>